<reference evidence="3 4" key="1">
    <citation type="submission" date="2019-03" db="EMBL/GenBank/DDBJ databases">
        <title>Genomic Encyclopedia of Type Strains, Phase IV (KMG-IV): sequencing the most valuable type-strain genomes for metagenomic binning, comparative biology and taxonomic classification.</title>
        <authorList>
            <person name="Goeker M."/>
        </authorList>
    </citation>
    <scope>NUCLEOTIDE SEQUENCE [LARGE SCALE GENOMIC DNA]</scope>
    <source>
        <strain evidence="3 4">DSM 103428</strain>
    </source>
</reference>
<name>A0A4R1LGC2_9BACT</name>
<dbReference type="OrthoDB" id="9803716at2"/>
<evidence type="ECO:0000313" key="3">
    <source>
        <dbReference type="EMBL" id="TCK75903.1"/>
    </source>
</evidence>
<feature type="domain" description="N-terminal" evidence="2">
    <location>
        <begin position="44"/>
        <end position="139"/>
    </location>
</feature>
<comment type="caution">
    <text evidence="3">The sequence shown here is derived from an EMBL/GenBank/DDBJ whole genome shotgun (WGS) entry which is preliminary data.</text>
</comment>
<protein>
    <recommendedName>
        <fullName evidence="2">N-terminal domain-containing protein</fullName>
    </recommendedName>
</protein>
<dbReference type="GO" id="GO:0003697">
    <property type="term" value="F:single-stranded DNA binding"/>
    <property type="evidence" value="ECO:0007669"/>
    <property type="project" value="InterPro"/>
</dbReference>
<evidence type="ECO:0000259" key="2">
    <source>
        <dbReference type="Pfam" id="PF08401"/>
    </source>
</evidence>
<evidence type="ECO:0000313" key="4">
    <source>
        <dbReference type="Proteomes" id="UP000295210"/>
    </source>
</evidence>
<keyword evidence="4" id="KW-1185">Reference proteome</keyword>
<dbReference type="RefSeq" id="WP_131992211.1">
    <property type="nucleotide sequence ID" value="NZ_SMGK01000001.1"/>
</dbReference>
<evidence type="ECO:0000256" key="1">
    <source>
        <dbReference type="SAM" id="MobiDB-lite"/>
    </source>
</evidence>
<feature type="compositionally biased region" description="Polar residues" evidence="1">
    <location>
        <begin position="20"/>
        <end position="41"/>
    </location>
</feature>
<proteinExistence type="predicted"/>
<dbReference type="Proteomes" id="UP000295210">
    <property type="component" value="Unassembled WGS sequence"/>
</dbReference>
<dbReference type="Pfam" id="PF08401">
    <property type="entry name" value="ArdcN"/>
    <property type="match status" value="1"/>
</dbReference>
<feature type="region of interest" description="Disordered" evidence="1">
    <location>
        <begin position="1"/>
        <end position="41"/>
    </location>
</feature>
<accession>A0A4R1LGC2</accession>
<organism evidence="3 4">
    <name type="scientific">Acidipila rosea</name>
    <dbReference type="NCBI Taxonomy" id="768535"/>
    <lineage>
        <taxon>Bacteria</taxon>
        <taxon>Pseudomonadati</taxon>
        <taxon>Acidobacteriota</taxon>
        <taxon>Terriglobia</taxon>
        <taxon>Terriglobales</taxon>
        <taxon>Acidobacteriaceae</taxon>
        <taxon>Acidipila</taxon>
    </lineage>
</organism>
<gene>
    <name evidence="3" type="ORF">C7378_0902</name>
</gene>
<dbReference type="AlphaFoldDB" id="A0A4R1LGC2"/>
<dbReference type="EMBL" id="SMGK01000001">
    <property type="protein sequence ID" value="TCK75903.1"/>
    <property type="molecule type" value="Genomic_DNA"/>
</dbReference>
<dbReference type="InterPro" id="IPR013610">
    <property type="entry name" value="ArdC_N"/>
</dbReference>
<feature type="compositionally biased region" description="Low complexity" evidence="1">
    <location>
        <begin position="1"/>
        <end position="15"/>
    </location>
</feature>
<sequence>MASTVTTFATTSSAAPHSKNAAQQSRSNSPYQQRTSQRDNPTQQLIKQAVDYLIQQLEAGKSETLTAYLNAMAQFHSYSFGNILQIARQKPDATRVAGIRAWNELGRYVKKGEKGIQILAPMIGYRRRKNDDTEQEPTQLNANQDAKPAPMLIGFRAVYVFDISQTEGADLPELEHGITGEVGAYRDRMLDFLARQNIALEFNEKIAPALGVSYGGKIALLPGQSKAEEFTTLVHETAHELLHKAERRTITTQTVRETEAEAVAFIVGRAVGLELGTSSADYIQLYHGNAVLLAESLEVIQRTSAVILAALRAEEPENPAA</sequence>